<dbReference type="EMBL" id="NIRI02000042">
    <property type="protein sequence ID" value="KAG5452032.1"/>
    <property type="molecule type" value="Genomic_DNA"/>
</dbReference>
<accession>A0A8T1MT09</accession>
<dbReference type="GO" id="GO:0046100">
    <property type="term" value="P:hypoxanthine metabolic process"/>
    <property type="evidence" value="ECO:0007669"/>
    <property type="project" value="TreeGrafter"/>
</dbReference>
<dbReference type="Proteomes" id="UP000286415">
    <property type="component" value="Unassembled WGS sequence"/>
</dbReference>
<name>A0A8T1MT09_CLOSI</name>
<dbReference type="PANTHER" id="PTHR43340">
    <property type="entry name" value="HYPOXANTHINE-GUANINE PHOSPHORIBOSYLTRANSFERASE"/>
    <property type="match status" value="1"/>
</dbReference>
<sequence length="421" mass="46992">MSYANSCGAKYPEPKLTSTLEFYIETGSYNPSDNWGNDTRCFVIPASHISTGQAVLCSQATQLALLPAELCVEGGNNPENDLLVDKQTTETVRQAVIRVAETVNNRTYKMEQRKVGDGALSVCAYNGLWDGRGIRNWQGRWHMTDDKVQQNPDGPSQSRLPQIYQIPARQNELPEHVPDMQRLQGLNDKTGTHIAIPSESGRDDTDCWRLRMPLFANTPPTGSDIQSLSDLHILLTTPGKMCTPADNRIILEDDYRGFDVRQFCLPPRYANYVDSVLIPNGMLKDRIEKLALDIVTSFENDNARSLTLLCVLKGGFKFLADLVDGLELTIRARETSITMSMDFVRIKSYVNDKSHHEPVLTGLDDPKTLKGKDILVVEDIIDTGNTMKVLLNYLETLSPRSVRVASLLVKRTPLSSGYTPD</sequence>
<reference evidence="2 3" key="1">
    <citation type="journal article" date="2018" name="Biotechnol. Adv.">
        <title>Improved genomic resources and new bioinformatic workflow for the carcinogenic parasite Clonorchis sinensis: Biotechnological implications.</title>
        <authorList>
            <person name="Wang D."/>
            <person name="Korhonen P.K."/>
            <person name="Gasser R.B."/>
            <person name="Young N.D."/>
        </authorList>
    </citation>
    <scope>NUCLEOTIDE SEQUENCE [LARGE SCALE GENOMIC DNA]</scope>
    <source>
        <strain evidence="2">Cs-k2</strain>
    </source>
</reference>
<feature type="domain" description="Phosphoribosyltransferase" evidence="1">
    <location>
        <begin position="284"/>
        <end position="411"/>
    </location>
</feature>
<evidence type="ECO:0000313" key="3">
    <source>
        <dbReference type="Proteomes" id="UP000286415"/>
    </source>
</evidence>
<proteinExistence type="predicted"/>
<dbReference type="InterPro" id="IPR050408">
    <property type="entry name" value="HGPRT"/>
</dbReference>
<feature type="non-terminal residue" evidence="2">
    <location>
        <position position="421"/>
    </location>
</feature>
<reference evidence="2 3" key="2">
    <citation type="journal article" date="2021" name="Genomics">
        <title>High-quality reference genome for Clonorchis sinensis.</title>
        <authorList>
            <person name="Young N.D."/>
            <person name="Stroehlein A.J."/>
            <person name="Kinkar L."/>
            <person name="Wang T."/>
            <person name="Sohn W.M."/>
            <person name="Chang B.C.H."/>
            <person name="Kaur P."/>
            <person name="Weisz D."/>
            <person name="Dudchenko O."/>
            <person name="Aiden E.L."/>
            <person name="Korhonen P.K."/>
            <person name="Gasser R.B."/>
        </authorList>
    </citation>
    <scope>NUCLEOTIDE SEQUENCE [LARGE SCALE GENOMIC DNA]</scope>
    <source>
        <strain evidence="2">Cs-k2</strain>
    </source>
</reference>
<organism evidence="2 3">
    <name type="scientific">Clonorchis sinensis</name>
    <name type="common">Chinese liver fluke</name>
    <dbReference type="NCBI Taxonomy" id="79923"/>
    <lineage>
        <taxon>Eukaryota</taxon>
        <taxon>Metazoa</taxon>
        <taxon>Spiralia</taxon>
        <taxon>Lophotrochozoa</taxon>
        <taxon>Platyhelminthes</taxon>
        <taxon>Trematoda</taxon>
        <taxon>Digenea</taxon>
        <taxon>Opisthorchiida</taxon>
        <taxon>Opisthorchiata</taxon>
        <taxon>Opisthorchiidae</taxon>
        <taxon>Clonorchis</taxon>
    </lineage>
</organism>
<dbReference type="GO" id="GO:0032263">
    <property type="term" value="P:GMP salvage"/>
    <property type="evidence" value="ECO:0007669"/>
    <property type="project" value="TreeGrafter"/>
</dbReference>
<dbReference type="GO" id="GO:0004422">
    <property type="term" value="F:hypoxanthine phosphoribosyltransferase activity"/>
    <property type="evidence" value="ECO:0007669"/>
    <property type="project" value="TreeGrafter"/>
</dbReference>
<comment type="caution">
    <text evidence="2">The sequence shown here is derived from an EMBL/GenBank/DDBJ whole genome shotgun (WGS) entry which is preliminary data.</text>
</comment>
<dbReference type="InterPro" id="IPR029057">
    <property type="entry name" value="PRTase-like"/>
</dbReference>
<keyword evidence="3" id="KW-1185">Reference proteome</keyword>
<dbReference type="Pfam" id="PF00156">
    <property type="entry name" value="Pribosyltran"/>
    <property type="match status" value="1"/>
</dbReference>
<dbReference type="SUPFAM" id="SSF53271">
    <property type="entry name" value="PRTase-like"/>
    <property type="match status" value="1"/>
</dbReference>
<dbReference type="PANTHER" id="PTHR43340:SF1">
    <property type="entry name" value="HYPOXANTHINE PHOSPHORIBOSYLTRANSFERASE"/>
    <property type="match status" value="1"/>
</dbReference>
<dbReference type="GO" id="GO:0000287">
    <property type="term" value="F:magnesium ion binding"/>
    <property type="evidence" value="ECO:0007669"/>
    <property type="project" value="TreeGrafter"/>
</dbReference>
<dbReference type="CDD" id="cd06223">
    <property type="entry name" value="PRTases_typeI"/>
    <property type="match status" value="1"/>
</dbReference>
<dbReference type="GO" id="GO:0006178">
    <property type="term" value="P:guanine salvage"/>
    <property type="evidence" value="ECO:0007669"/>
    <property type="project" value="TreeGrafter"/>
</dbReference>
<dbReference type="OrthoDB" id="9449045at2759"/>
<dbReference type="AlphaFoldDB" id="A0A8T1MT09"/>
<protein>
    <submittedName>
        <fullName evidence="2">Hypoxanthine-guanine phosphoribosyltransferase</fullName>
    </submittedName>
</protein>
<dbReference type="GO" id="GO:0032264">
    <property type="term" value="P:IMP salvage"/>
    <property type="evidence" value="ECO:0007669"/>
    <property type="project" value="TreeGrafter"/>
</dbReference>
<gene>
    <name evidence="2" type="ORF">CSKR_110640</name>
</gene>
<keyword evidence="2" id="KW-0328">Glycosyltransferase</keyword>
<keyword evidence="2" id="KW-0808">Transferase</keyword>
<dbReference type="Gene3D" id="3.40.50.2020">
    <property type="match status" value="1"/>
</dbReference>
<evidence type="ECO:0000313" key="2">
    <source>
        <dbReference type="EMBL" id="KAG5452032.1"/>
    </source>
</evidence>
<evidence type="ECO:0000259" key="1">
    <source>
        <dbReference type="Pfam" id="PF00156"/>
    </source>
</evidence>
<dbReference type="InterPro" id="IPR000836">
    <property type="entry name" value="PRTase_dom"/>
</dbReference>
<dbReference type="GO" id="GO:0005829">
    <property type="term" value="C:cytosol"/>
    <property type="evidence" value="ECO:0007669"/>
    <property type="project" value="TreeGrafter"/>
</dbReference>